<dbReference type="PROSITE" id="PS51257">
    <property type="entry name" value="PROKAR_LIPOPROTEIN"/>
    <property type="match status" value="1"/>
</dbReference>
<sequence>MTQILRGLGTAAVAVALVGAGAGCHSGGSEPSASSTTGAASASSAANSTAAEPFTGYLEPVGGTKDNITYQVDLPQVRGGDTAVREKFNSSMRTALDDYLEPDESRSTTVAPGALVDDHKSAVTHVGPGSVAGVLIMNIFVERSAHPFNTVSTVVIDAHTAAPIMLSDLFTDPEAGMTKLVDGIKTAMAKDPRLENQDAPKPVADQLANWLPGADGLVVYLSVAHVFGDYFPVTVPWASIADVLAPGMQEKLTT</sequence>
<dbReference type="STRING" id="444597.BST26_18575"/>
<evidence type="ECO:0000313" key="1">
    <source>
        <dbReference type="EMBL" id="ORA65537.1"/>
    </source>
</evidence>
<dbReference type="AlphaFoldDB" id="A0A1X0CZE5"/>
<protein>
    <submittedName>
        <fullName evidence="1">Uncharacterized protein</fullName>
    </submittedName>
</protein>
<gene>
    <name evidence="1" type="ORF">BST26_18575</name>
</gene>
<keyword evidence="2" id="KW-1185">Reference proteome</keyword>
<evidence type="ECO:0000313" key="2">
    <source>
        <dbReference type="Proteomes" id="UP000192801"/>
    </source>
</evidence>
<comment type="caution">
    <text evidence="1">The sequence shown here is derived from an EMBL/GenBank/DDBJ whole genome shotgun (WGS) entry which is preliminary data.</text>
</comment>
<reference evidence="1 2" key="1">
    <citation type="submission" date="2016-12" db="EMBL/GenBank/DDBJ databases">
        <title>The new phylogeny of genus Mycobacterium.</title>
        <authorList>
            <person name="Tortoli E."/>
            <person name="Trovato A."/>
            <person name="Cirillo D.M."/>
        </authorList>
    </citation>
    <scope>NUCLEOTIDE SEQUENCE [LARGE SCALE GENOMIC DNA]</scope>
    <source>
        <strain evidence="1 2">DSM 45130</strain>
    </source>
</reference>
<proteinExistence type="predicted"/>
<organism evidence="1 2">
    <name type="scientific">Mycolicibacterium insubricum</name>
    <dbReference type="NCBI Taxonomy" id="444597"/>
    <lineage>
        <taxon>Bacteria</taxon>
        <taxon>Bacillati</taxon>
        <taxon>Actinomycetota</taxon>
        <taxon>Actinomycetes</taxon>
        <taxon>Mycobacteriales</taxon>
        <taxon>Mycobacteriaceae</taxon>
        <taxon>Mycolicibacterium</taxon>
    </lineage>
</organism>
<dbReference type="RefSeq" id="WP_083033084.1">
    <property type="nucleotide sequence ID" value="NZ_AP022618.1"/>
</dbReference>
<dbReference type="EMBL" id="MVHS01000061">
    <property type="protein sequence ID" value="ORA65537.1"/>
    <property type="molecule type" value="Genomic_DNA"/>
</dbReference>
<dbReference type="Proteomes" id="UP000192801">
    <property type="component" value="Unassembled WGS sequence"/>
</dbReference>
<dbReference type="OrthoDB" id="4371734at2"/>
<accession>A0A1X0CZE5</accession>
<name>A0A1X0CZE5_9MYCO</name>